<reference evidence="2 3" key="1">
    <citation type="submission" date="2015-10" db="EMBL/GenBank/DDBJ databases">
        <title>Corynebacteirum lowii and Corynebacterium oculi species nova, derived from human clinical disease and and emended description of Corynebacterium mastiditis.</title>
        <authorList>
            <person name="Bernard K."/>
            <person name="Pacheco A.L."/>
            <person name="Mcdougall C."/>
            <person name="Burtx T."/>
            <person name="Weibe D."/>
            <person name="Tyler S."/>
            <person name="Olson A.B."/>
            <person name="Cnockaert M."/>
            <person name="Eguchi H."/>
            <person name="Kuwahara T."/>
            <person name="Nakayama-Imaohji H."/>
            <person name="Boudewijins M."/>
            <person name="Van Hoecke F."/>
            <person name="Bernier A.-M."/>
            <person name="Vandamme P."/>
        </authorList>
    </citation>
    <scope>NUCLEOTIDE SEQUENCE [LARGE SCALE GENOMIC DNA]</scope>
    <source>
        <strain evidence="2 3">NML 130210</strain>
    </source>
</reference>
<proteinExistence type="predicted"/>
<evidence type="ECO:0000313" key="3">
    <source>
        <dbReference type="Proteomes" id="UP000050517"/>
    </source>
</evidence>
<dbReference type="AlphaFoldDB" id="A0A0Q0TY98"/>
<evidence type="ECO:0000313" key="2">
    <source>
        <dbReference type="EMBL" id="KQB84062.1"/>
    </source>
</evidence>
<organism evidence="2 3">
    <name type="scientific">Corynebacterium oculi</name>
    <dbReference type="NCBI Taxonomy" id="1544416"/>
    <lineage>
        <taxon>Bacteria</taxon>
        <taxon>Bacillati</taxon>
        <taxon>Actinomycetota</taxon>
        <taxon>Actinomycetes</taxon>
        <taxon>Mycobacteriales</taxon>
        <taxon>Corynebacteriaceae</taxon>
        <taxon>Corynebacterium</taxon>
    </lineage>
</organism>
<name>A0A0Q0TY98_9CORY</name>
<dbReference type="EMBL" id="LKST01000002">
    <property type="protein sequence ID" value="KQB84062.1"/>
    <property type="molecule type" value="Genomic_DNA"/>
</dbReference>
<feature type="compositionally biased region" description="Basic and acidic residues" evidence="1">
    <location>
        <begin position="11"/>
        <end position="20"/>
    </location>
</feature>
<sequence length="83" mass="9777">MNACSGNSFDKIGDMTPARRTERYEAEHTTTRTYRTNLRRIREMLRLTRDEATARMDPLSSPLRCLHALKQANVAYPWKNWFS</sequence>
<feature type="region of interest" description="Disordered" evidence="1">
    <location>
        <begin position="1"/>
        <end position="20"/>
    </location>
</feature>
<protein>
    <submittedName>
        <fullName evidence="2">Uncharacterized protein</fullName>
    </submittedName>
</protein>
<dbReference type="STRING" id="1544416.Cocul_00858"/>
<comment type="caution">
    <text evidence="2">The sequence shown here is derived from an EMBL/GenBank/DDBJ whole genome shotgun (WGS) entry which is preliminary data.</text>
</comment>
<gene>
    <name evidence="2" type="ORF">Cocul_00858</name>
</gene>
<dbReference type="Proteomes" id="UP000050517">
    <property type="component" value="Unassembled WGS sequence"/>
</dbReference>
<accession>A0A0Q0TY98</accession>
<evidence type="ECO:0000256" key="1">
    <source>
        <dbReference type="SAM" id="MobiDB-lite"/>
    </source>
</evidence>
<keyword evidence="3" id="KW-1185">Reference proteome</keyword>